<dbReference type="GO" id="GO:0005886">
    <property type="term" value="C:plasma membrane"/>
    <property type="evidence" value="ECO:0007669"/>
    <property type="project" value="UniProtKB-SubCell"/>
</dbReference>
<evidence type="ECO:0000259" key="14">
    <source>
        <dbReference type="Pfam" id="PF10699"/>
    </source>
</evidence>
<evidence type="ECO:0000256" key="10">
    <source>
        <dbReference type="ARBA" id="ARBA00023279"/>
    </source>
</evidence>
<dbReference type="InterPro" id="IPR040326">
    <property type="entry name" value="HAP2/GCS1"/>
</dbReference>
<feature type="transmembrane region" description="Helical" evidence="12">
    <location>
        <begin position="835"/>
        <end position="855"/>
    </location>
</feature>
<accession>A0A9P0ICF4</accession>
<keyword evidence="5 13" id="KW-0732">Signal</keyword>
<dbReference type="Proteomes" id="UP001153321">
    <property type="component" value="Chromosome 3"/>
</dbReference>
<dbReference type="PANTHER" id="PTHR31764:SF0">
    <property type="entry name" value="GENERATIVE CELL SPECIFIC-1_HAP2 DOMAIN-CONTAINING PROTEIN"/>
    <property type="match status" value="1"/>
</dbReference>
<feature type="signal peptide" evidence="13">
    <location>
        <begin position="1"/>
        <end position="21"/>
    </location>
</feature>
<evidence type="ECO:0000256" key="12">
    <source>
        <dbReference type="SAM" id="Phobius"/>
    </source>
</evidence>
<evidence type="ECO:0000256" key="3">
    <source>
        <dbReference type="ARBA" id="ARBA00022475"/>
    </source>
</evidence>
<name>A0A9P0ICF4_SPOLI</name>
<keyword evidence="8 12" id="KW-0472">Membrane</keyword>
<evidence type="ECO:0000256" key="13">
    <source>
        <dbReference type="SAM" id="SignalP"/>
    </source>
</evidence>
<dbReference type="GO" id="GO:0007338">
    <property type="term" value="P:single fertilization"/>
    <property type="evidence" value="ECO:0007669"/>
    <property type="project" value="UniProtKB-KW"/>
</dbReference>
<keyword evidence="7" id="KW-0446">Lipid-binding</keyword>
<protein>
    <recommendedName>
        <fullName evidence="14">Generative cell specific-1/HAP2 domain-containing protein</fullName>
    </recommendedName>
</protein>
<feature type="compositionally biased region" description="Basic and acidic residues" evidence="11">
    <location>
        <begin position="348"/>
        <end position="376"/>
    </location>
</feature>
<feature type="compositionally biased region" description="Basic and acidic residues" evidence="11">
    <location>
        <begin position="328"/>
        <end position="341"/>
    </location>
</feature>
<reference evidence="15" key="1">
    <citation type="submission" date="2022-02" db="EMBL/GenBank/DDBJ databases">
        <authorList>
            <person name="King R."/>
        </authorList>
    </citation>
    <scope>NUCLEOTIDE SEQUENCE</scope>
</reference>
<organism evidence="15 16">
    <name type="scientific">Spodoptera littoralis</name>
    <name type="common">Egyptian cotton leafworm</name>
    <dbReference type="NCBI Taxonomy" id="7109"/>
    <lineage>
        <taxon>Eukaryota</taxon>
        <taxon>Metazoa</taxon>
        <taxon>Ecdysozoa</taxon>
        <taxon>Arthropoda</taxon>
        <taxon>Hexapoda</taxon>
        <taxon>Insecta</taxon>
        <taxon>Pterygota</taxon>
        <taxon>Neoptera</taxon>
        <taxon>Endopterygota</taxon>
        <taxon>Lepidoptera</taxon>
        <taxon>Glossata</taxon>
        <taxon>Ditrysia</taxon>
        <taxon>Noctuoidea</taxon>
        <taxon>Noctuidae</taxon>
        <taxon>Amphipyrinae</taxon>
        <taxon>Spodoptera</taxon>
    </lineage>
</organism>
<dbReference type="AlphaFoldDB" id="A0A9P0ICF4"/>
<feature type="chain" id="PRO_5040323011" description="Generative cell specific-1/HAP2 domain-containing protein" evidence="13">
    <location>
        <begin position="22"/>
        <end position="985"/>
    </location>
</feature>
<evidence type="ECO:0000313" key="15">
    <source>
        <dbReference type="EMBL" id="CAH1643376.1"/>
    </source>
</evidence>
<comment type="similarity">
    <text evidence="2">Belongs to the HAP2/GCS1 family.</text>
</comment>
<evidence type="ECO:0000256" key="11">
    <source>
        <dbReference type="SAM" id="MobiDB-lite"/>
    </source>
</evidence>
<feature type="compositionally biased region" description="Basic and acidic residues" evidence="11">
    <location>
        <begin position="500"/>
        <end position="527"/>
    </location>
</feature>
<evidence type="ECO:0000256" key="8">
    <source>
        <dbReference type="ARBA" id="ARBA00023136"/>
    </source>
</evidence>
<proteinExistence type="inferred from homology"/>
<evidence type="ECO:0000256" key="4">
    <source>
        <dbReference type="ARBA" id="ARBA00022692"/>
    </source>
</evidence>
<keyword evidence="3" id="KW-1003">Cell membrane</keyword>
<evidence type="ECO:0000256" key="6">
    <source>
        <dbReference type="ARBA" id="ARBA00022989"/>
    </source>
</evidence>
<sequence>MWKMKWVGIVYLIIQLYISKAFDEIEERSVHGPEENSCVEVRAVFINCEPEESVASDAESVRFEREELFKHSVLRDCNKKLAVTVKITSEPTTSSGDEYLPIEHVFEGTSKKRIRLLDPYILRLRRELPLQAYKLRRVDTISGVLLDTDDEPISGKNFKHSKNRIERDVSHLRKEKWTVNHKVYLQTYPATPLALSVQPLESATLSVTSAAYQARSCVDNYKYANVVNTTLVKRSKRSEHNIVVEEVSDDKQWDSKNGFYHISEPDRGREMQGIDDDIVERTANIMHEKETPEMFVTKSLSNEISKADERSHLKKVIRSKISNFKENELKSGRNKYSEKHKTSPLSPRTKETKAPVTKKRFEDKYEENLESKEKDGESERDYAVYEIGHPELWYTVHVQLFEKLSTPDGKTVWNDLTKGELASVSSTSPEWTGQDLNVRYRPAEWIPRDEFSLPSSSLCLLAPIRSGEASAYNDNGTKLNGDSDDEGYIVLPEEDVVGLKDDDGNINRHNDNNSDSEYISRSEEQRERGRRRVVVRTSRALLTGKEEKVNIACQGANKYLTIPHRRPHHAQIDLEARADENELVRVGASGRIAIAVADSSRKTRTVITLQVGNTGLAAARFRVITRDCGPALSDLINEKNKVTMAGPVLIPPRHTRTLRLELPIEIPVDVAQCSVSLVNDEEKSVAVREVSVKKGDRCFCVWHCDCVCLTDDPRLLCREMAEARQSAAGLSNRDRTRHARSACYKDVVTLNIFIIFTGVIVALLLLGCIKAILGLIFSCIGMWGLDQMVQLPRKIDRYYEGNLRCRPVEYDCEGYPIHPDSRERTVRMISRSVEFILNVIFFVSVPCIIICDAIKEMISRCRNQCTQNPCCTSTSKNDTKKCFSSQDMQGMAALRWRRRRGGLRRWMTPEAQELSKELWKQGLTPIKCEFMRPLLRDGRHIDSATQREQHDDSCVDSEQDDTDYVLTQMQKSRESLSILKQKSKP</sequence>
<feature type="transmembrane region" description="Helical" evidence="12">
    <location>
        <begin position="752"/>
        <end position="785"/>
    </location>
</feature>
<feature type="domain" description="Generative cell specific-1/HAP2" evidence="14">
    <location>
        <begin position="548"/>
        <end position="694"/>
    </location>
</feature>
<evidence type="ECO:0000256" key="2">
    <source>
        <dbReference type="ARBA" id="ARBA00010929"/>
    </source>
</evidence>
<evidence type="ECO:0000256" key="9">
    <source>
        <dbReference type="ARBA" id="ARBA00023157"/>
    </source>
</evidence>
<keyword evidence="4 12" id="KW-0812">Transmembrane</keyword>
<comment type="subcellular location">
    <subcellularLocation>
        <location evidence="1">Cell membrane</location>
        <topology evidence="1">Single-pass type I membrane protein</topology>
    </subcellularLocation>
</comment>
<keyword evidence="10" id="KW-0278">Fertilization</keyword>
<dbReference type="InterPro" id="IPR018928">
    <property type="entry name" value="HAP2/GCS1_dom"/>
</dbReference>
<keyword evidence="16" id="KW-1185">Reference proteome</keyword>
<keyword evidence="9" id="KW-1015">Disulfide bond</keyword>
<dbReference type="PANTHER" id="PTHR31764">
    <property type="entry name" value="PROTEIN HAPLESS 2"/>
    <property type="match status" value="1"/>
</dbReference>
<evidence type="ECO:0000313" key="16">
    <source>
        <dbReference type="Proteomes" id="UP001153321"/>
    </source>
</evidence>
<gene>
    <name evidence="15" type="ORF">SPLIT_LOCUS8731</name>
</gene>
<evidence type="ECO:0000256" key="1">
    <source>
        <dbReference type="ARBA" id="ARBA00004251"/>
    </source>
</evidence>
<evidence type="ECO:0000256" key="7">
    <source>
        <dbReference type="ARBA" id="ARBA00023121"/>
    </source>
</evidence>
<dbReference type="GO" id="GO:0008289">
    <property type="term" value="F:lipid binding"/>
    <property type="evidence" value="ECO:0007669"/>
    <property type="project" value="UniProtKB-KW"/>
</dbReference>
<dbReference type="EMBL" id="LR824534">
    <property type="protein sequence ID" value="CAH1643376.1"/>
    <property type="molecule type" value="Genomic_DNA"/>
</dbReference>
<keyword evidence="6 12" id="KW-1133">Transmembrane helix</keyword>
<feature type="region of interest" description="Disordered" evidence="11">
    <location>
        <begin position="328"/>
        <end position="376"/>
    </location>
</feature>
<dbReference type="Pfam" id="PF10699">
    <property type="entry name" value="HAP2-GCS1"/>
    <property type="match status" value="1"/>
</dbReference>
<evidence type="ECO:0000256" key="5">
    <source>
        <dbReference type="ARBA" id="ARBA00022729"/>
    </source>
</evidence>
<feature type="region of interest" description="Disordered" evidence="11">
    <location>
        <begin position="500"/>
        <end position="529"/>
    </location>
</feature>